<evidence type="ECO:0000313" key="2">
    <source>
        <dbReference type="WBParaSite" id="PTRK_0000465100.1"/>
    </source>
</evidence>
<organism evidence="1 2">
    <name type="scientific">Parastrongyloides trichosuri</name>
    <name type="common">Possum-specific nematode worm</name>
    <dbReference type="NCBI Taxonomy" id="131310"/>
    <lineage>
        <taxon>Eukaryota</taxon>
        <taxon>Metazoa</taxon>
        <taxon>Ecdysozoa</taxon>
        <taxon>Nematoda</taxon>
        <taxon>Chromadorea</taxon>
        <taxon>Rhabditida</taxon>
        <taxon>Tylenchina</taxon>
        <taxon>Panagrolaimomorpha</taxon>
        <taxon>Strongyloidoidea</taxon>
        <taxon>Strongyloididae</taxon>
        <taxon>Parastrongyloides</taxon>
    </lineage>
</organism>
<reference evidence="2" key="1">
    <citation type="submission" date="2017-02" db="UniProtKB">
        <authorList>
            <consortium name="WormBaseParasite"/>
        </authorList>
    </citation>
    <scope>IDENTIFICATION</scope>
</reference>
<proteinExistence type="predicted"/>
<dbReference type="InterPro" id="IPR012340">
    <property type="entry name" value="NA-bd_OB-fold"/>
</dbReference>
<protein>
    <submittedName>
        <fullName evidence="2">Glycosyltransferase family 61 protein</fullName>
    </submittedName>
</protein>
<dbReference type="Proteomes" id="UP000038045">
    <property type="component" value="Unplaced"/>
</dbReference>
<dbReference type="SUPFAM" id="SSF50249">
    <property type="entry name" value="Nucleic acid-binding proteins"/>
    <property type="match status" value="1"/>
</dbReference>
<dbReference type="Gene3D" id="2.40.50.140">
    <property type="entry name" value="Nucleic acid-binding proteins"/>
    <property type="match status" value="1"/>
</dbReference>
<evidence type="ECO:0000313" key="1">
    <source>
        <dbReference type="Proteomes" id="UP000038045"/>
    </source>
</evidence>
<dbReference type="WBParaSite" id="PTRK_0000465100.1">
    <property type="protein sequence ID" value="PTRK_0000465100.1"/>
    <property type="gene ID" value="PTRK_0000465100"/>
</dbReference>
<keyword evidence="1" id="KW-1185">Reference proteome</keyword>
<dbReference type="AlphaFoldDB" id="A0A0N4ZAT7"/>
<accession>A0A0N4ZAT7</accession>
<sequence length="422" mass="49298">MSSIVCCIIKLLSLKVINNGRHKGAIFKCLDFYNTNTTSRINLKGKIFIISLDEDCYVEHVASCEVENFLLYFNCHPKENSNFIYISDCKDFTMVNCDGATFPNELLYNNAITPEIYMKYWPFRWKYFINNYCKLNNLISYDSIYISTMSKTTEDIRNVTLCQVVYKGETMDDEKVIRVWDGTTYYNSHLIPNEYFKKPQKLFNVKVNEDEAINSDLTRTKNFPLKEALLAVDVIIDIGGHCDDFLYDQIEIGDFILLNNVKKSFYSPDDVFIISSLEATSPIVYSVYKHYFHPVLINEFNSIALATQNFRNYISGHKIHSPIAGESNLSTEHYIQISRDDYNFIERNINTTLESDNLKRLEDICKKIIVRKFIYVIKLMTINKLGTIFDTIVLSNKFLYVNDDIQDNDKDDYKHNDNYDEE</sequence>
<name>A0A0N4ZAT7_PARTI</name>